<sequence>MDQNRSESSASQQQNVHLHMHHVCNCQGGVYPTYYPAVGYRSPVPPPLVSYPPPAVARPYLQHYQYTQFNVGGQYSVPITHVAAAGPVYSSPSASEVIFGPSSRDRREKGDSQEGNSDAERGNEPTGYDYGQITPPASELLLTAEFGGKTSGMGLVTRVPGPQVHRERLPENFVKFLERSCLTAEQIAYRNRNRPCFRNIQNLCIRTRSEILKPCTTVSNIHSQGIPWATKDFIYAFVRLTNCWHILKGYWDNRDGSSLGKIEKELTPEFRACYVRWEKETIELAAQLTRVFYNLDTNLVSPQVNLLKTPTADGASKKVPSNETMSSSALASLSATNTAKNVRGIIHLPSAPEEAGGGYDSEEERRVYMKPGSYSVPKKDGNEAGGGTGGSPRAIEFLETAQNVNKAQTANDRYWANVNVGGAKKQAVEAKIGGQERNSETDLELNLSSHLNVHEWLLSSDFSDFGEPSPLSAPTQDLRPFFVDSSGGMYDALPQLDSDPQKPASSITVLQRGKSTTRSEKGVAVNGHVQEITSRTYRKSPRKNAGVYETAEEGITNSGAVILEKLLMDLKKYDVLEGLDAADKVPSDLLASPYPFIYPVSWFFFFQNYYSPLIDIDRIVEKIKSEEYVFINEVVRDLRYLINYYNVFAEHFSNVDKKKMELVIFITEMFSLKLRDFLLESFPGFDFGDIKGGSAPDRGAPQAENVEPELYTQNSFAREVRTSNVPRRNTTMNEYEKWAGRPMHLGRLTGPLCTNNTTIPHIFKRYPPQTNSNRQKRRRLQLQKEHNFKFRLLRRRANYCCCTIGVVMVIDNLIGQWFL</sequence>
<feature type="region of interest" description="Disordered" evidence="1">
    <location>
        <begin position="91"/>
        <end position="132"/>
    </location>
</feature>
<accession>A0AAV8XZ73</accession>
<reference evidence="2" key="1">
    <citation type="journal article" date="2023" name="Insect Mol. Biol.">
        <title>Genome sequencing provides insights into the evolution of gene families encoding plant cell wall-degrading enzymes in longhorned beetles.</title>
        <authorList>
            <person name="Shin N.R."/>
            <person name="Okamura Y."/>
            <person name="Kirsch R."/>
            <person name="Pauchet Y."/>
        </authorList>
    </citation>
    <scope>NUCLEOTIDE SEQUENCE</scope>
    <source>
        <strain evidence="2">AMC_N1</strain>
    </source>
</reference>
<dbReference type="AlphaFoldDB" id="A0AAV8XZ73"/>
<gene>
    <name evidence="2" type="ORF">NQ318_002137</name>
</gene>
<keyword evidence="3" id="KW-1185">Reference proteome</keyword>
<protein>
    <recommendedName>
        <fullName evidence="4">Bromo domain-containing protein</fullName>
    </recommendedName>
</protein>
<evidence type="ECO:0000313" key="2">
    <source>
        <dbReference type="EMBL" id="KAJ8944440.1"/>
    </source>
</evidence>
<proteinExistence type="predicted"/>
<organism evidence="2 3">
    <name type="scientific">Aromia moschata</name>
    <dbReference type="NCBI Taxonomy" id="1265417"/>
    <lineage>
        <taxon>Eukaryota</taxon>
        <taxon>Metazoa</taxon>
        <taxon>Ecdysozoa</taxon>
        <taxon>Arthropoda</taxon>
        <taxon>Hexapoda</taxon>
        <taxon>Insecta</taxon>
        <taxon>Pterygota</taxon>
        <taxon>Neoptera</taxon>
        <taxon>Endopterygota</taxon>
        <taxon>Coleoptera</taxon>
        <taxon>Polyphaga</taxon>
        <taxon>Cucujiformia</taxon>
        <taxon>Chrysomeloidea</taxon>
        <taxon>Cerambycidae</taxon>
        <taxon>Cerambycinae</taxon>
        <taxon>Callichromatini</taxon>
        <taxon>Aromia</taxon>
    </lineage>
</organism>
<feature type="compositionally biased region" description="Basic and acidic residues" evidence="1">
    <location>
        <begin position="103"/>
        <end position="123"/>
    </location>
</feature>
<dbReference type="EMBL" id="JAPWTK010000253">
    <property type="protein sequence ID" value="KAJ8944440.1"/>
    <property type="molecule type" value="Genomic_DNA"/>
</dbReference>
<evidence type="ECO:0000256" key="1">
    <source>
        <dbReference type="SAM" id="MobiDB-lite"/>
    </source>
</evidence>
<evidence type="ECO:0008006" key="4">
    <source>
        <dbReference type="Google" id="ProtNLM"/>
    </source>
</evidence>
<name>A0AAV8XZ73_9CUCU</name>
<comment type="caution">
    <text evidence="2">The sequence shown here is derived from an EMBL/GenBank/DDBJ whole genome shotgun (WGS) entry which is preliminary data.</text>
</comment>
<dbReference type="Proteomes" id="UP001162162">
    <property type="component" value="Unassembled WGS sequence"/>
</dbReference>
<evidence type="ECO:0000313" key="3">
    <source>
        <dbReference type="Proteomes" id="UP001162162"/>
    </source>
</evidence>